<evidence type="ECO:0000256" key="3">
    <source>
        <dbReference type="ARBA" id="ARBA00022741"/>
    </source>
</evidence>
<dbReference type="InterPro" id="IPR011009">
    <property type="entry name" value="Kinase-like_dom_sf"/>
</dbReference>
<feature type="domain" description="Protein kinase" evidence="6">
    <location>
        <begin position="331"/>
        <end position="435"/>
    </location>
</feature>
<dbReference type="GO" id="GO:0005886">
    <property type="term" value="C:plasma membrane"/>
    <property type="evidence" value="ECO:0007669"/>
    <property type="project" value="TreeGrafter"/>
</dbReference>
<dbReference type="SUPFAM" id="SSF56112">
    <property type="entry name" value="Protein kinase-like (PK-like)"/>
    <property type="match status" value="2"/>
</dbReference>
<organism evidence="7 8">
    <name type="scientific">Ambrosia artemisiifolia</name>
    <name type="common">Common ragweed</name>
    <dbReference type="NCBI Taxonomy" id="4212"/>
    <lineage>
        <taxon>Eukaryota</taxon>
        <taxon>Viridiplantae</taxon>
        <taxon>Streptophyta</taxon>
        <taxon>Embryophyta</taxon>
        <taxon>Tracheophyta</taxon>
        <taxon>Spermatophyta</taxon>
        <taxon>Magnoliopsida</taxon>
        <taxon>eudicotyledons</taxon>
        <taxon>Gunneridae</taxon>
        <taxon>Pentapetalae</taxon>
        <taxon>asterids</taxon>
        <taxon>campanulids</taxon>
        <taxon>Asterales</taxon>
        <taxon>Asteraceae</taxon>
        <taxon>Asteroideae</taxon>
        <taxon>Heliantheae alliance</taxon>
        <taxon>Heliantheae</taxon>
        <taxon>Ambrosia</taxon>
    </lineage>
</organism>
<dbReference type="Pfam" id="PF07714">
    <property type="entry name" value="PK_Tyr_Ser-Thr"/>
    <property type="match status" value="2"/>
</dbReference>
<feature type="domain" description="Protein kinase" evidence="6">
    <location>
        <begin position="22"/>
        <end position="300"/>
    </location>
</feature>
<dbReference type="PANTHER" id="PTHR27003">
    <property type="entry name" value="OS07G0166700 PROTEIN"/>
    <property type="match status" value="1"/>
</dbReference>
<dbReference type="GO" id="GO:0005524">
    <property type="term" value="F:ATP binding"/>
    <property type="evidence" value="ECO:0007669"/>
    <property type="project" value="UniProtKB-KW"/>
</dbReference>
<sequence length="435" mass="49949">MSGMEKWKHLQIPFGKIKEATNNFKKETGRGGYGSVYEGHLLINGINTKVAVKRLNEKGQQGLKEFLNEIDLLCGQQHENIITLVGYCDEGNEKIIVYEFAERGSLDYYFRFKNANYTLPWLQRLKIVVDVARGLDHLHNHLPKKQVIIHRDIKTSNILLDHNWVAKISDFGLSKTTVTGFDRSTVVTYACGTPGYVEPELKCYFTANPKSDVYSFGMLLFEVLCGRLCNVPYGKDEERLSAEVAEKYKDKLDNIIDPGLREEMDPNALRMFSAIAYKCLQRREQRPLMNFVKKELEETLKIQGCNYRPTHSMAKWMPLKIPLSDIKVATKDFSKVIARGGFGSMYEGELYVHGIYMKVVVKRSDKEFGQGIKEFLTEIQLLSGGQHENVVNIVGYCDEGKEKITGYKKCKYLARRQVGCKNLSLWIFQGDRYYF</sequence>
<dbReference type="Gene3D" id="1.10.510.10">
    <property type="entry name" value="Transferase(Phosphotransferase) domain 1"/>
    <property type="match status" value="1"/>
</dbReference>
<accession>A0AAD5CBJ4</accession>
<dbReference type="Proteomes" id="UP001206925">
    <property type="component" value="Unassembled WGS sequence"/>
</dbReference>
<evidence type="ECO:0000256" key="5">
    <source>
        <dbReference type="ARBA" id="ARBA00022840"/>
    </source>
</evidence>
<dbReference type="InterPro" id="IPR008271">
    <property type="entry name" value="Ser/Thr_kinase_AS"/>
</dbReference>
<name>A0AAD5CBJ4_AMBAR</name>
<dbReference type="Gene3D" id="3.30.200.20">
    <property type="entry name" value="Phosphorylase Kinase, domain 1"/>
    <property type="match status" value="2"/>
</dbReference>
<dbReference type="SMART" id="SM00220">
    <property type="entry name" value="S_TKc"/>
    <property type="match status" value="1"/>
</dbReference>
<dbReference type="GO" id="GO:0009506">
    <property type="term" value="C:plasmodesma"/>
    <property type="evidence" value="ECO:0007669"/>
    <property type="project" value="TreeGrafter"/>
</dbReference>
<dbReference type="GO" id="GO:0004714">
    <property type="term" value="F:transmembrane receptor protein tyrosine kinase activity"/>
    <property type="evidence" value="ECO:0007669"/>
    <property type="project" value="InterPro"/>
</dbReference>
<keyword evidence="2" id="KW-0808">Transferase</keyword>
<dbReference type="PROSITE" id="PS00108">
    <property type="entry name" value="PROTEIN_KINASE_ST"/>
    <property type="match status" value="1"/>
</dbReference>
<keyword evidence="5" id="KW-0067">ATP-binding</keyword>
<evidence type="ECO:0000259" key="6">
    <source>
        <dbReference type="PROSITE" id="PS50011"/>
    </source>
</evidence>
<keyword evidence="1" id="KW-0723">Serine/threonine-protein kinase</keyword>
<dbReference type="InterPro" id="IPR001245">
    <property type="entry name" value="Ser-Thr/Tyr_kinase_cat_dom"/>
</dbReference>
<dbReference type="InterPro" id="IPR000719">
    <property type="entry name" value="Prot_kinase_dom"/>
</dbReference>
<evidence type="ECO:0000256" key="1">
    <source>
        <dbReference type="ARBA" id="ARBA00022527"/>
    </source>
</evidence>
<keyword evidence="4" id="KW-0418">Kinase</keyword>
<dbReference type="AlphaFoldDB" id="A0AAD5CBJ4"/>
<reference evidence="7" key="1">
    <citation type="submission" date="2022-06" db="EMBL/GenBank/DDBJ databases">
        <title>Uncovering the hologenomic basis of an extraordinary plant invasion.</title>
        <authorList>
            <person name="Bieker V.C."/>
            <person name="Martin M.D."/>
            <person name="Gilbert T."/>
            <person name="Hodgins K."/>
            <person name="Battlay P."/>
            <person name="Petersen B."/>
            <person name="Wilson J."/>
        </authorList>
    </citation>
    <scope>NUCLEOTIDE SEQUENCE</scope>
    <source>
        <strain evidence="7">AA19_3_7</strain>
        <tissue evidence="7">Leaf</tissue>
    </source>
</reference>
<dbReference type="GO" id="GO:0004674">
    <property type="term" value="F:protein serine/threonine kinase activity"/>
    <property type="evidence" value="ECO:0007669"/>
    <property type="project" value="UniProtKB-KW"/>
</dbReference>
<dbReference type="PANTHER" id="PTHR27003:SF361">
    <property type="entry name" value="PROTEIN KINASE DOMAIN-CONTAINING PROTEIN"/>
    <property type="match status" value="1"/>
</dbReference>
<gene>
    <name evidence="7" type="ORF">M8C21_026770</name>
</gene>
<dbReference type="InterPro" id="IPR045272">
    <property type="entry name" value="ANXUR1/2-like"/>
</dbReference>
<dbReference type="FunFam" id="3.30.200.20:FF:000039">
    <property type="entry name" value="receptor-like protein kinase FERONIA"/>
    <property type="match status" value="1"/>
</dbReference>
<keyword evidence="3" id="KW-0547">Nucleotide-binding</keyword>
<proteinExistence type="predicted"/>
<evidence type="ECO:0000313" key="8">
    <source>
        <dbReference type="Proteomes" id="UP001206925"/>
    </source>
</evidence>
<dbReference type="EMBL" id="JAMZMK010008833">
    <property type="protein sequence ID" value="KAI7738323.1"/>
    <property type="molecule type" value="Genomic_DNA"/>
</dbReference>
<protein>
    <recommendedName>
        <fullName evidence="6">Protein kinase domain-containing protein</fullName>
    </recommendedName>
</protein>
<comment type="caution">
    <text evidence="7">The sequence shown here is derived from an EMBL/GenBank/DDBJ whole genome shotgun (WGS) entry which is preliminary data.</text>
</comment>
<evidence type="ECO:0000256" key="4">
    <source>
        <dbReference type="ARBA" id="ARBA00022777"/>
    </source>
</evidence>
<evidence type="ECO:0000256" key="2">
    <source>
        <dbReference type="ARBA" id="ARBA00022679"/>
    </source>
</evidence>
<evidence type="ECO:0000313" key="7">
    <source>
        <dbReference type="EMBL" id="KAI7738323.1"/>
    </source>
</evidence>
<keyword evidence="8" id="KW-1185">Reference proteome</keyword>
<dbReference type="PROSITE" id="PS50011">
    <property type="entry name" value="PROTEIN_KINASE_DOM"/>
    <property type="match status" value="2"/>
</dbReference>